<accession>A0A645CPX1</accession>
<sequence>MVVETLVNRCNINFDIGMITINQLDAFRSSYKAHQFNMFSAFPFQQSNSCGSRTAGSQHRVDNNKIAFLDIGRQFAVVLNRF</sequence>
<reference evidence="1" key="1">
    <citation type="submission" date="2019-08" db="EMBL/GenBank/DDBJ databases">
        <authorList>
            <person name="Kucharzyk K."/>
            <person name="Murdoch R.W."/>
            <person name="Higgins S."/>
            <person name="Loffler F."/>
        </authorList>
    </citation>
    <scope>NUCLEOTIDE SEQUENCE</scope>
</reference>
<comment type="caution">
    <text evidence="1">The sequence shown here is derived from an EMBL/GenBank/DDBJ whole genome shotgun (WGS) entry which is preliminary data.</text>
</comment>
<proteinExistence type="predicted"/>
<dbReference type="EMBL" id="VSSQ01029022">
    <property type="protein sequence ID" value="MPM78973.1"/>
    <property type="molecule type" value="Genomic_DNA"/>
</dbReference>
<organism evidence="1">
    <name type="scientific">bioreactor metagenome</name>
    <dbReference type="NCBI Taxonomy" id="1076179"/>
    <lineage>
        <taxon>unclassified sequences</taxon>
        <taxon>metagenomes</taxon>
        <taxon>ecological metagenomes</taxon>
    </lineage>
</organism>
<evidence type="ECO:0000313" key="1">
    <source>
        <dbReference type="EMBL" id="MPM78973.1"/>
    </source>
</evidence>
<gene>
    <name evidence="1" type="ORF">SDC9_125988</name>
</gene>
<dbReference type="AlphaFoldDB" id="A0A645CPX1"/>
<protein>
    <submittedName>
        <fullName evidence="1">Uncharacterized protein</fullName>
    </submittedName>
</protein>
<name>A0A645CPX1_9ZZZZ</name>